<feature type="region of interest" description="Disordered" evidence="1">
    <location>
        <begin position="39"/>
        <end position="61"/>
    </location>
</feature>
<protein>
    <submittedName>
        <fullName evidence="2">Unnamed protein product</fullName>
    </submittedName>
</protein>
<name>A0A9W6T379_CANBO</name>
<proteinExistence type="predicted"/>
<accession>A0A9W6T379</accession>
<comment type="caution">
    <text evidence="2">The sequence shown here is derived from an EMBL/GenBank/DDBJ whole genome shotgun (WGS) entry which is preliminary data.</text>
</comment>
<reference evidence="2" key="1">
    <citation type="submission" date="2023-04" db="EMBL/GenBank/DDBJ databases">
        <title>Candida boidinii NBRC 10035.</title>
        <authorList>
            <person name="Ichikawa N."/>
            <person name="Sato H."/>
            <person name="Tonouchi N."/>
        </authorList>
    </citation>
    <scope>NUCLEOTIDE SEQUENCE</scope>
    <source>
        <strain evidence="2">NBRC 10035</strain>
    </source>
</reference>
<evidence type="ECO:0000313" key="3">
    <source>
        <dbReference type="Proteomes" id="UP001165120"/>
    </source>
</evidence>
<dbReference type="EMBL" id="BSXN01001421">
    <property type="protein sequence ID" value="GME72997.1"/>
    <property type="molecule type" value="Genomic_DNA"/>
</dbReference>
<gene>
    <name evidence="2" type="ORF">Cboi02_000385600</name>
</gene>
<dbReference type="Proteomes" id="UP001165120">
    <property type="component" value="Unassembled WGS sequence"/>
</dbReference>
<keyword evidence="3" id="KW-1185">Reference proteome</keyword>
<organism evidence="2 3">
    <name type="scientific">Candida boidinii</name>
    <name type="common">Yeast</name>
    <dbReference type="NCBI Taxonomy" id="5477"/>
    <lineage>
        <taxon>Eukaryota</taxon>
        <taxon>Fungi</taxon>
        <taxon>Dikarya</taxon>
        <taxon>Ascomycota</taxon>
        <taxon>Saccharomycotina</taxon>
        <taxon>Pichiomycetes</taxon>
        <taxon>Pichiales</taxon>
        <taxon>Pichiaceae</taxon>
        <taxon>Ogataea</taxon>
        <taxon>Ogataea/Candida clade</taxon>
    </lineage>
</organism>
<evidence type="ECO:0000313" key="2">
    <source>
        <dbReference type="EMBL" id="GME72997.1"/>
    </source>
</evidence>
<sequence>MQVVKWVGKKDCVRGKYENCEHLLSRVRRKNELAPTFVRAGAGAGRGPRGGSDFWPASLQPERGKSKSSWILMGNMTGTCAVTSGYGSGLPLRLICPHHGWAKCQAKDRTSGVHLRQSVHQSTRRTACSDLAN</sequence>
<dbReference type="AlphaFoldDB" id="A0A9W6T379"/>
<evidence type="ECO:0000256" key="1">
    <source>
        <dbReference type="SAM" id="MobiDB-lite"/>
    </source>
</evidence>